<organism evidence="3">
    <name type="scientific">Acidicaldus sp</name>
    <dbReference type="NCBI Taxonomy" id="1872105"/>
    <lineage>
        <taxon>Bacteria</taxon>
        <taxon>Pseudomonadati</taxon>
        <taxon>Pseudomonadota</taxon>
        <taxon>Alphaproteobacteria</taxon>
        <taxon>Acetobacterales</taxon>
        <taxon>Acetobacteraceae</taxon>
        <taxon>Acidicaldus</taxon>
    </lineage>
</organism>
<sequence length="320" mass="36543">MGNAFTAHNIRLDDGRTTLPSSRWTIDQSTVLRAVRTLLGVVYPAGLVGKTIVDVGCLEGGYATEFARLGMTATGIEVRESNFINCMYVKEHVNLDNLRFIRDDANNIDRHGKFDVFFINGLLYHLDRPREFLEKAAKNCNKVLILQTHVANAGISEAIKRHNLSEICEHEGLRGRWYPEYENVSAEQLERMKWHSWSNAKSFWIQKEYLIGLIRHLGFDLVFEQFDFMDDVVEEMTSGFYKTDDRVMLVGVKRAPGEDWGASAGEFWYPFPPAARATASPGPPLRPSRPPPPRHRDRTPEKSRRFARKSRCCAARPRGK</sequence>
<protein>
    <submittedName>
        <fullName evidence="3">Methyltransferase domain-containing protein</fullName>
    </submittedName>
</protein>
<dbReference type="CDD" id="cd02440">
    <property type="entry name" value="AdoMet_MTases"/>
    <property type="match status" value="1"/>
</dbReference>
<comment type="caution">
    <text evidence="3">The sequence shown here is derived from an EMBL/GenBank/DDBJ whole genome shotgun (WGS) entry which is preliminary data.</text>
</comment>
<dbReference type="GO" id="GO:0008168">
    <property type="term" value="F:methyltransferase activity"/>
    <property type="evidence" value="ECO:0007669"/>
    <property type="project" value="UniProtKB-KW"/>
</dbReference>
<dbReference type="Gene3D" id="3.40.50.150">
    <property type="entry name" value="Vaccinia Virus protein VP39"/>
    <property type="match status" value="1"/>
</dbReference>
<feature type="compositionally biased region" description="Pro residues" evidence="1">
    <location>
        <begin position="281"/>
        <end position="291"/>
    </location>
</feature>
<dbReference type="GO" id="GO:0032259">
    <property type="term" value="P:methylation"/>
    <property type="evidence" value="ECO:0007669"/>
    <property type="project" value="UniProtKB-KW"/>
</dbReference>
<dbReference type="SUPFAM" id="SSF53335">
    <property type="entry name" value="S-adenosyl-L-methionine-dependent methyltransferases"/>
    <property type="match status" value="1"/>
</dbReference>
<keyword evidence="3" id="KW-0489">Methyltransferase</keyword>
<proteinExistence type="predicted"/>
<accession>A0A8J4HD07</accession>
<name>A0A8J4HD07_9PROT</name>
<evidence type="ECO:0000313" key="3">
    <source>
        <dbReference type="EMBL" id="HGC43456.1"/>
    </source>
</evidence>
<evidence type="ECO:0000256" key="1">
    <source>
        <dbReference type="SAM" id="MobiDB-lite"/>
    </source>
</evidence>
<feature type="region of interest" description="Disordered" evidence="1">
    <location>
        <begin position="274"/>
        <end position="320"/>
    </location>
</feature>
<dbReference type="Pfam" id="PF13847">
    <property type="entry name" value="Methyltransf_31"/>
    <property type="match status" value="1"/>
</dbReference>
<dbReference type="InterPro" id="IPR025714">
    <property type="entry name" value="Methyltranfer_dom"/>
</dbReference>
<gene>
    <name evidence="3" type="ORF">ENY07_09605</name>
</gene>
<evidence type="ECO:0000259" key="2">
    <source>
        <dbReference type="Pfam" id="PF13847"/>
    </source>
</evidence>
<dbReference type="InterPro" id="IPR029063">
    <property type="entry name" value="SAM-dependent_MTases_sf"/>
</dbReference>
<dbReference type="EMBL" id="DTQM01000186">
    <property type="protein sequence ID" value="HGC43456.1"/>
    <property type="molecule type" value="Genomic_DNA"/>
</dbReference>
<dbReference type="AlphaFoldDB" id="A0A8J4HD07"/>
<keyword evidence="3" id="KW-0808">Transferase</keyword>
<feature type="domain" description="Methyltransferase" evidence="2">
    <location>
        <begin position="49"/>
        <end position="164"/>
    </location>
</feature>
<reference evidence="3" key="1">
    <citation type="journal article" date="2020" name="mSystems">
        <title>Genome- and Community-Level Interaction Insights into Carbon Utilization and Element Cycling Functions of Hydrothermarchaeota in Hydrothermal Sediment.</title>
        <authorList>
            <person name="Zhou Z."/>
            <person name="Liu Y."/>
            <person name="Xu W."/>
            <person name="Pan J."/>
            <person name="Luo Z.H."/>
            <person name="Li M."/>
        </authorList>
    </citation>
    <scope>NUCLEOTIDE SEQUENCE</scope>
    <source>
        <strain evidence="3">SpSt-997</strain>
    </source>
</reference>
<feature type="compositionally biased region" description="Basic residues" evidence="1">
    <location>
        <begin position="305"/>
        <end position="320"/>
    </location>
</feature>